<protein>
    <submittedName>
        <fullName evidence="1">Uncharacterized protein</fullName>
    </submittedName>
</protein>
<accession>A0A6B9KLD1</accession>
<dbReference type="EMBL" id="MN661084">
    <property type="protein sequence ID" value="QHA33726.1"/>
    <property type="molecule type" value="Genomic_RNA"/>
</dbReference>
<dbReference type="Pfam" id="PF19226">
    <property type="entry name" value="DisA"/>
    <property type="match status" value="2"/>
</dbReference>
<evidence type="ECO:0000313" key="1">
    <source>
        <dbReference type="EMBL" id="QHA33726.1"/>
    </source>
</evidence>
<organism evidence="1">
    <name type="scientific">Atrato Nege-like virus 1</name>
    <dbReference type="NCBI Taxonomy" id="2689368"/>
    <lineage>
        <taxon>Viruses</taxon>
        <taxon>Riboviria</taxon>
    </lineage>
</organism>
<proteinExistence type="predicted"/>
<name>A0A6B9KLD1_9VIRU</name>
<reference evidence="1" key="1">
    <citation type="submission" date="2019-10" db="EMBL/GenBank/DDBJ databases">
        <authorList>
            <person name="Nitsche A."/>
            <person name="Hankeln T."/>
            <person name="Acosta O."/>
            <person name="Velez I.D."/>
            <person name="Schiemann D.J."/>
        </authorList>
    </citation>
    <scope>NUCLEOTIDE SEQUENCE</scope>
    <source>
        <strain evidence="1">Cqvz 1753-5</strain>
    </source>
</reference>
<dbReference type="InterPro" id="IPR043638">
    <property type="entry name" value="DisA_glycoprotein"/>
</dbReference>
<sequence length="475" mass="54997">MIVFTAFLLVAVVSGDPDLIQTDDFGSIRFGHKVIDLIVPNAVSQHSLWQSPTRALWRLKEYSTVYKSDLLTDIQVRKAGVWGKMVGYHCPPNYHKYDLISTWHSDLFVCYHVPSTLTKLYTAYELAFKLDYDNPSLYPEYTAYYRPYLLKDALTPQCLDDFYDEKGNRVGFWHAGGIYEPKDSFTINLDVNFREADQYLLLIDESGREYLSSKYCMNHYYQLDPNRNELFMLNYTMSSTTAVFYLPMKDCKPVLLPQHLNPSIIPLRSPKTRTWVWFDSATPVNPTKLLCLMKELGNRFQDCLLNTSVTSQVYGLPLHHDLMLEFTINPPCSVVDFVPFTPDTVTVHVGSAESISPFSFITHAIMSVLKPVLDFLLDSLLYIFDTLMTIYESPEFVAILDRILKVLMIVVEKLIAFIYDVIWPRILEVFDVLPSRLRYILMITLLFYLRSKKFLWSLLAAVGVVTCFKFDEEKK</sequence>